<feature type="active site" description="Proton acceptor" evidence="6">
    <location>
        <position position="377"/>
    </location>
</feature>
<feature type="domain" description="Thiolase N-terminal" evidence="8">
    <location>
        <begin position="5"/>
        <end position="260"/>
    </location>
</feature>
<dbReference type="NCBIfam" id="NF005805">
    <property type="entry name" value="PRK07661.1"/>
    <property type="match status" value="1"/>
</dbReference>
<comment type="similarity">
    <text evidence="2 7">Belongs to the thiolase-like superfamily. Thiolase family.</text>
</comment>
<evidence type="ECO:0000313" key="10">
    <source>
        <dbReference type="EMBL" id="SIS43621.1"/>
    </source>
</evidence>
<comment type="pathway">
    <text evidence="1">Lipid metabolism.</text>
</comment>
<dbReference type="InterPro" id="IPR020615">
    <property type="entry name" value="Thiolase_acyl_enz_int_AS"/>
</dbReference>
<dbReference type="InterPro" id="IPR020617">
    <property type="entry name" value="Thiolase_C"/>
</dbReference>
<dbReference type="AlphaFoldDB" id="A0A1N7J329"/>
<dbReference type="GO" id="GO:0005737">
    <property type="term" value="C:cytoplasm"/>
    <property type="evidence" value="ECO:0007669"/>
    <property type="project" value="UniProtKB-ARBA"/>
</dbReference>
<dbReference type="RefSeq" id="WP_076557879.1">
    <property type="nucleotide sequence ID" value="NZ_FTOC01000003.1"/>
</dbReference>
<dbReference type="Gene3D" id="3.40.47.10">
    <property type="match status" value="1"/>
</dbReference>
<sequence>MREAVIVAGARTPVGKAKKGTLANSRPDDLAALTIKETLKRAGNYDGPIDDVIIGCAMPEAEQGMNMARNIAGLAGLHHKVPAITINRYCSSGLQSIANAAEKIMLGHSEAAIAGGAESMSLIPMGGHVIKPNVELVENAPGYYMSMGHTAEEVANRFGISREEQDAFAARSHERAAKALQEGKFDDEIVPVEVTEEVVGPDNTVRTVTRTLERDEGVRADTTTATLAKLKPAFHVKGSVTAGNSSQMSDGAASVLVMDREKAEKEGLEPLAKFHSFAVAGVEPEIMGVGPIEAVPKALKMAGLSLSDIGLFELNEAFASQSLKVIRELGLDEEKVNVNGGAIALGHPLGCTGTKLTLSLIHEMKRRDVKYGVVTMCIGGGMGAAGVFELLS</sequence>
<dbReference type="CDD" id="cd00751">
    <property type="entry name" value="thiolase"/>
    <property type="match status" value="1"/>
</dbReference>
<dbReference type="NCBIfam" id="TIGR01930">
    <property type="entry name" value="AcCoA-C-Actrans"/>
    <property type="match status" value="1"/>
</dbReference>
<evidence type="ECO:0000256" key="4">
    <source>
        <dbReference type="ARBA" id="ARBA00023315"/>
    </source>
</evidence>
<name>A0A1N7J329_9BACI</name>
<keyword evidence="11" id="KW-1185">Reference proteome</keyword>
<dbReference type="EMBL" id="FTOC01000003">
    <property type="protein sequence ID" value="SIS43621.1"/>
    <property type="molecule type" value="Genomic_DNA"/>
</dbReference>
<gene>
    <name evidence="10" type="ORF">SAMN05421687_103261</name>
</gene>
<evidence type="ECO:0000259" key="9">
    <source>
        <dbReference type="Pfam" id="PF02803"/>
    </source>
</evidence>
<dbReference type="PROSITE" id="PS00737">
    <property type="entry name" value="THIOLASE_2"/>
    <property type="match status" value="1"/>
</dbReference>
<organism evidence="10 11">
    <name type="scientific">Salimicrobium flavidum</name>
    <dbReference type="NCBI Taxonomy" id="570947"/>
    <lineage>
        <taxon>Bacteria</taxon>
        <taxon>Bacillati</taxon>
        <taxon>Bacillota</taxon>
        <taxon>Bacilli</taxon>
        <taxon>Bacillales</taxon>
        <taxon>Bacillaceae</taxon>
        <taxon>Salimicrobium</taxon>
    </lineage>
</organism>
<dbReference type="GO" id="GO:0006635">
    <property type="term" value="P:fatty acid beta-oxidation"/>
    <property type="evidence" value="ECO:0007669"/>
    <property type="project" value="TreeGrafter"/>
</dbReference>
<dbReference type="InterPro" id="IPR020610">
    <property type="entry name" value="Thiolase_AS"/>
</dbReference>
<dbReference type="PANTHER" id="PTHR43853:SF21">
    <property type="entry name" value="STEROID 3-KETOACYL-COA THIOLASE"/>
    <property type="match status" value="1"/>
</dbReference>
<evidence type="ECO:0000313" key="11">
    <source>
        <dbReference type="Proteomes" id="UP000187608"/>
    </source>
</evidence>
<dbReference type="InterPro" id="IPR016039">
    <property type="entry name" value="Thiolase-like"/>
</dbReference>
<evidence type="ECO:0000256" key="1">
    <source>
        <dbReference type="ARBA" id="ARBA00005189"/>
    </source>
</evidence>
<dbReference type="GO" id="GO:0003988">
    <property type="term" value="F:acetyl-CoA C-acyltransferase activity"/>
    <property type="evidence" value="ECO:0007669"/>
    <property type="project" value="UniProtKB-EC"/>
</dbReference>
<dbReference type="FunFam" id="3.40.47.10:FF:000010">
    <property type="entry name" value="Acetyl-CoA acetyltransferase (Thiolase)"/>
    <property type="match status" value="1"/>
</dbReference>
<dbReference type="InterPro" id="IPR020616">
    <property type="entry name" value="Thiolase_N"/>
</dbReference>
<dbReference type="PANTHER" id="PTHR43853">
    <property type="entry name" value="3-KETOACYL-COA THIOLASE, PEROXISOMAL"/>
    <property type="match status" value="1"/>
</dbReference>
<evidence type="ECO:0000259" key="8">
    <source>
        <dbReference type="Pfam" id="PF00108"/>
    </source>
</evidence>
<feature type="domain" description="Thiolase C-terminal" evidence="9">
    <location>
        <begin position="269"/>
        <end position="389"/>
    </location>
</feature>
<keyword evidence="4 7" id="KW-0012">Acyltransferase</keyword>
<dbReference type="Pfam" id="PF02803">
    <property type="entry name" value="Thiolase_C"/>
    <property type="match status" value="1"/>
</dbReference>
<dbReference type="InterPro" id="IPR020613">
    <property type="entry name" value="Thiolase_CS"/>
</dbReference>
<reference evidence="11" key="1">
    <citation type="submission" date="2017-01" db="EMBL/GenBank/DDBJ databases">
        <authorList>
            <person name="Varghese N."/>
            <person name="Submissions S."/>
        </authorList>
    </citation>
    <scope>NUCLEOTIDE SEQUENCE [LARGE SCALE GENOMIC DNA]</scope>
    <source>
        <strain evidence="11">DSM 23127</strain>
    </source>
</reference>
<dbReference type="SUPFAM" id="SSF53901">
    <property type="entry name" value="Thiolase-like"/>
    <property type="match status" value="2"/>
</dbReference>
<protein>
    <recommendedName>
        <fullName evidence="5">acetyl-CoA C-acyltransferase</fullName>
        <ecNumber evidence="5">2.3.1.16</ecNumber>
    </recommendedName>
</protein>
<feature type="active site" description="Acyl-thioester intermediate" evidence="6">
    <location>
        <position position="90"/>
    </location>
</feature>
<dbReference type="GO" id="GO:0010124">
    <property type="term" value="P:phenylacetate catabolic process"/>
    <property type="evidence" value="ECO:0007669"/>
    <property type="project" value="TreeGrafter"/>
</dbReference>
<evidence type="ECO:0000256" key="6">
    <source>
        <dbReference type="PIRSR" id="PIRSR000429-1"/>
    </source>
</evidence>
<feature type="active site" description="Proton acceptor" evidence="6">
    <location>
        <position position="347"/>
    </location>
</feature>
<dbReference type="PROSITE" id="PS00098">
    <property type="entry name" value="THIOLASE_1"/>
    <property type="match status" value="1"/>
</dbReference>
<dbReference type="Proteomes" id="UP000187608">
    <property type="component" value="Unassembled WGS sequence"/>
</dbReference>
<dbReference type="InterPro" id="IPR050215">
    <property type="entry name" value="Thiolase-like_sf_Thiolase"/>
</dbReference>
<dbReference type="InterPro" id="IPR002155">
    <property type="entry name" value="Thiolase"/>
</dbReference>
<dbReference type="Pfam" id="PF00108">
    <property type="entry name" value="Thiolase_N"/>
    <property type="match status" value="1"/>
</dbReference>
<evidence type="ECO:0000256" key="7">
    <source>
        <dbReference type="RuleBase" id="RU003557"/>
    </source>
</evidence>
<dbReference type="OrthoDB" id="9764892at2"/>
<dbReference type="PROSITE" id="PS00099">
    <property type="entry name" value="THIOLASE_3"/>
    <property type="match status" value="1"/>
</dbReference>
<dbReference type="EC" id="2.3.1.16" evidence="5"/>
<accession>A0A1N7J329</accession>
<evidence type="ECO:0000256" key="3">
    <source>
        <dbReference type="ARBA" id="ARBA00022679"/>
    </source>
</evidence>
<dbReference type="PIRSF" id="PIRSF000429">
    <property type="entry name" value="Ac-CoA_Ac_transf"/>
    <property type="match status" value="1"/>
</dbReference>
<proteinExistence type="inferred from homology"/>
<dbReference type="STRING" id="570947.SAMN05421687_103261"/>
<evidence type="ECO:0000256" key="2">
    <source>
        <dbReference type="ARBA" id="ARBA00010982"/>
    </source>
</evidence>
<evidence type="ECO:0000256" key="5">
    <source>
        <dbReference type="ARBA" id="ARBA00024073"/>
    </source>
</evidence>
<keyword evidence="3 7" id="KW-0808">Transferase</keyword>